<evidence type="ECO:0000313" key="1">
    <source>
        <dbReference type="EMBL" id="CUS45932.1"/>
    </source>
</evidence>
<protein>
    <submittedName>
        <fullName evidence="1">Uncharacterized protein</fullName>
    </submittedName>
</protein>
<organism evidence="1">
    <name type="scientific">hydrothermal vent metagenome</name>
    <dbReference type="NCBI Taxonomy" id="652676"/>
    <lineage>
        <taxon>unclassified sequences</taxon>
        <taxon>metagenomes</taxon>
        <taxon>ecological metagenomes</taxon>
    </lineage>
</organism>
<proteinExistence type="predicted"/>
<dbReference type="InterPro" id="IPR057895">
    <property type="entry name" value="Mom"/>
</dbReference>
<reference evidence="1" key="1">
    <citation type="submission" date="2015-10" db="EMBL/GenBank/DDBJ databases">
        <authorList>
            <person name="Gilbert D.G."/>
        </authorList>
    </citation>
    <scope>NUCLEOTIDE SEQUENCE</scope>
</reference>
<sequence>MLTTRTQRWRDRRCRWIPNASEIDPTRLSVDAIDTRLHAAPFVKAHHYAASMPVARLSIGLFANAKGGRSELVGVCVFSHPVNNASVPKTAGLTDPRTACDLGRLVIDQTQGGNAESFLVSRAFRILRREKPEILSVISYADPVRRVDENGHVFLPGHVGGLYAVMGSRYVGRSSPRTDLILPNGRPISSRAVSKIRNAECGQRYAMNDLVRAGARPPGFGEDRAAWLADLERTGFLRRQRHPGCHAYLFPLTRAAKLAAGKVPDLAYPVLDRRALEGDVTLPPLFAEAA</sequence>
<name>A0A161KDC8_9ZZZZ</name>
<dbReference type="Pfam" id="PF25680">
    <property type="entry name" value="Mom"/>
    <property type="match status" value="1"/>
</dbReference>
<dbReference type="EMBL" id="CZQE01000315">
    <property type="protein sequence ID" value="CUS45932.1"/>
    <property type="molecule type" value="Genomic_DNA"/>
</dbReference>
<accession>A0A161KDC8</accession>
<dbReference type="AlphaFoldDB" id="A0A161KDC8"/>
<gene>
    <name evidence="1" type="ORF">MGWOODY_Smn3180</name>
</gene>